<dbReference type="Gene3D" id="3.90.1200.10">
    <property type="match status" value="1"/>
</dbReference>
<name>A0AA39TFV3_9PEZI</name>
<feature type="compositionally biased region" description="Gly residues" evidence="1">
    <location>
        <begin position="173"/>
        <end position="187"/>
    </location>
</feature>
<feature type="compositionally biased region" description="Acidic residues" evidence="1">
    <location>
        <begin position="152"/>
        <end position="163"/>
    </location>
</feature>
<protein>
    <recommendedName>
        <fullName evidence="2">Aminoglycoside phosphotransferase domain-containing protein</fullName>
    </recommendedName>
</protein>
<dbReference type="Pfam" id="PF01636">
    <property type="entry name" value="APH"/>
    <property type="match status" value="1"/>
</dbReference>
<dbReference type="AlphaFoldDB" id="A0AA39TFV3"/>
<dbReference type="InterPro" id="IPR002575">
    <property type="entry name" value="Aminoglycoside_PTrfase"/>
</dbReference>
<feature type="region of interest" description="Disordered" evidence="1">
    <location>
        <begin position="141"/>
        <end position="187"/>
    </location>
</feature>
<organism evidence="3 4">
    <name type="scientific">Lasiodiplodia hormozganensis</name>
    <dbReference type="NCBI Taxonomy" id="869390"/>
    <lineage>
        <taxon>Eukaryota</taxon>
        <taxon>Fungi</taxon>
        <taxon>Dikarya</taxon>
        <taxon>Ascomycota</taxon>
        <taxon>Pezizomycotina</taxon>
        <taxon>Dothideomycetes</taxon>
        <taxon>Dothideomycetes incertae sedis</taxon>
        <taxon>Botryosphaeriales</taxon>
        <taxon>Botryosphaeriaceae</taxon>
        <taxon>Lasiodiplodia</taxon>
    </lineage>
</organism>
<feature type="region of interest" description="Disordered" evidence="1">
    <location>
        <begin position="59"/>
        <end position="85"/>
    </location>
</feature>
<keyword evidence="4" id="KW-1185">Reference proteome</keyword>
<dbReference type="Proteomes" id="UP001175001">
    <property type="component" value="Unassembled WGS sequence"/>
</dbReference>
<feature type="domain" description="Aminoglycoside phosphotransferase" evidence="2">
    <location>
        <begin position="76"/>
        <end position="122"/>
    </location>
</feature>
<evidence type="ECO:0000259" key="2">
    <source>
        <dbReference type="Pfam" id="PF01636"/>
    </source>
</evidence>
<accession>A0AA39TFV3</accession>
<evidence type="ECO:0000313" key="4">
    <source>
        <dbReference type="Proteomes" id="UP001175001"/>
    </source>
</evidence>
<evidence type="ECO:0000256" key="1">
    <source>
        <dbReference type="SAM" id="MobiDB-lite"/>
    </source>
</evidence>
<dbReference type="InterPro" id="IPR011009">
    <property type="entry name" value="Kinase-like_dom_sf"/>
</dbReference>
<evidence type="ECO:0000313" key="3">
    <source>
        <dbReference type="EMBL" id="KAK0609112.1"/>
    </source>
</evidence>
<proteinExistence type="predicted"/>
<reference evidence="3" key="1">
    <citation type="submission" date="2023-06" db="EMBL/GenBank/DDBJ databases">
        <title>Multi-omics analyses reveal the molecular pathogenesis toolkit of Lasiodiplodia hormozganensis, a cross-kingdom pathogen.</title>
        <authorList>
            <person name="Felix C."/>
            <person name="Meneses R."/>
            <person name="Goncalves M.F.M."/>
            <person name="Tilleman L."/>
            <person name="Duarte A.S."/>
            <person name="Jorrin-Novo J.V."/>
            <person name="Van De Peer Y."/>
            <person name="Deforce D."/>
            <person name="Van Nieuwerburgh F."/>
            <person name="Esteves A.C."/>
            <person name="Alves A."/>
        </authorList>
    </citation>
    <scope>NUCLEOTIDE SEQUENCE</scope>
    <source>
        <strain evidence="3">CBS 339.90</strain>
    </source>
</reference>
<sequence>MEKSGGGSSLCDRIPAKLAQLCAQLPTLALREKAEGVRKRYAEMGLDCCGGRPSSYPNNATKAGDYARKADDNSSNARHRPPVPILPLTLNHGDLVPGNILVDRATGRLTGVVDWAEAELGWWGLPLYGVEFLLGFVESRRHRRSPEREEKNDMEEEAGDADDTPGVAWGAEAKGGGGGGGTSGGSEGTARAFEWTYYAQAEELRRLFWEEVEREIGGGGGGRGFGEPEVRRAVEVVRDVGVLLWFGFAWDDGKVDRVVNEVDDPREVLLLETFLDVGAYGGIAEWEKARL</sequence>
<dbReference type="SUPFAM" id="SSF56112">
    <property type="entry name" value="Protein kinase-like (PK-like)"/>
    <property type="match status" value="1"/>
</dbReference>
<gene>
    <name evidence="3" type="ORF">DIS24_g12489</name>
</gene>
<dbReference type="EMBL" id="JAUJDW010000282">
    <property type="protein sequence ID" value="KAK0609112.1"/>
    <property type="molecule type" value="Genomic_DNA"/>
</dbReference>
<comment type="caution">
    <text evidence="3">The sequence shown here is derived from an EMBL/GenBank/DDBJ whole genome shotgun (WGS) entry which is preliminary data.</text>
</comment>